<protein>
    <submittedName>
        <fullName evidence="4">Fumarate hydratase subunit beta</fullName>
    </submittedName>
</protein>
<dbReference type="PANTHER" id="PTHR43351">
    <property type="entry name" value="L(+)-TARTRATE DEHYDRATASE SUBUNIT BETA"/>
    <property type="match status" value="1"/>
</dbReference>
<evidence type="ECO:0000259" key="3">
    <source>
        <dbReference type="Pfam" id="PF05683"/>
    </source>
</evidence>
<evidence type="ECO:0000313" key="5">
    <source>
        <dbReference type="Proteomes" id="UP000199520"/>
    </source>
</evidence>
<dbReference type="STRING" id="1123291.SAMN04490355_101634"/>
<keyword evidence="5" id="KW-1185">Reference proteome</keyword>
<gene>
    <name evidence="4" type="ORF">SAMN04490355_101634</name>
</gene>
<dbReference type="RefSeq" id="WP_090936366.1">
    <property type="nucleotide sequence ID" value="NZ_FOTS01000016.1"/>
</dbReference>
<comment type="similarity">
    <text evidence="1">Belongs to the class-I fumarase family.</text>
</comment>
<sequence>MELTLPLTKEQVKILKVGDVAYLTGYVYTCRDAAHKKIQEALERGEKSPVDWQDQLVYYAGPCPAKPGKVFGSNGPTTAARMDPFVEMMFQQGMIAMLGKGDRAEYVADLCKQYGGVSFLGIGGASAINADRVKSVEIVAYGELGTESIKKLYFDRYRVIVGIDTEGNVLQQQEVPKYKR</sequence>
<dbReference type="NCBIfam" id="TIGR00723">
    <property type="entry name" value="ttdB_fumA_fumB"/>
    <property type="match status" value="1"/>
</dbReference>
<evidence type="ECO:0000256" key="2">
    <source>
        <dbReference type="ARBA" id="ARBA00023239"/>
    </source>
</evidence>
<keyword evidence="2" id="KW-0456">Lyase</keyword>
<dbReference type="AlphaFoldDB" id="A0A1I4K8C9"/>
<evidence type="ECO:0000313" key="4">
    <source>
        <dbReference type="EMBL" id="SFL74823.1"/>
    </source>
</evidence>
<reference evidence="5" key="1">
    <citation type="submission" date="2016-10" db="EMBL/GenBank/DDBJ databases">
        <authorList>
            <person name="Varghese N."/>
            <person name="Submissions S."/>
        </authorList>
    </citation>
    <scope>NUCLEOTIDE SEQUENCE [LARGE SCALE GENOMIC DNA]</scope>
    <source>
        <strain evidence="5">DSM 13327</strain>
    </source>
</reference>
<dbReference type="SUPFAM" id="SSF117457">
    <property type="entry name" value="FumA C-terminal domain-like"/>
    <property type="match status" value="1"/>
</dbReference>
<dbReference type="OrthoDB" id="9798978at2"/>
<dbReference type="GO" id="GO:0016836">
    <property type="term" value="F:hydro-lyase activity"/>
    <property type="evidence" value="ECO:0007669"/>
    <property type="project" value="InterPro"/>
</dbReference>
<organism evidence="4 5">
    <name type="scientific">Pelosinus propionicus DSM 13327</name>
    <dbReference type="NCBI Taxonomy" id="1123291"/>
    <lineage>
        <taxon>Bacteria</taxon>
        <taxon>Bacillati</taxon>
        <taxon>Bacillota</taxon>
        <taxon>Negativicutes</taxon>
        <taxon>Selenomonadales</taxon>
        <taxon>Sporomusaceae</taxon>
        <taxon>Pelosinus</taxon>
    </lineage>
</organism>
<feature type="domain" description="Fe-S hydro-lyase tartrate dehydratase beta-type catalytic" evidence="3">
    <location>
        <begin position="3"/>
        <end position="172"/>
    </location>
</feature>
<dbReference type="Proteomes" id="UP000199520">
    <property type="component" value="Unassembled WGS sequence"/>
</dbReference>
<dbReference type="InterPro" id="IPR036660">
    <property type="entry name" value="Fe-S_hydroAse_TtdB_cat_sf"/>
</dbReference>
<dbReference type="PANTHER" id="PTHR43351:SF2">
    <property type="entry name" value="L(+)-TARTRATE DEHYDRATASE SUBUNIT BETA-RELATED"/>
    <property type="match status" value="1"/>
</dbReference>
<dbReference type="Gene3D" id="3.20.130.10">
    <property type="entry name" value="Fe-S hydro-lyase, tartrate dehydratase beta-type, catalytic domain"/>
    <property type="match status" value="1"/>
</dbReference>
<proteinExistence type="inferred from homology"/>
<name>A0A1I4K8C9_9FIRM</name>
<dbReference type="Pfam" id="PF05683">
    <property type="entry name" value="Fumerase_C"/>
    <property type="match status" value="1"/>
</dbReference>
<dbReference type="EMBL" id="FOTS01000016">
    <property type="protein sequence ID" value="SFL74823.1"/>
    <property type="molecule type" value="Genomic_DNA"/>
</dbReference>
<dbReference type="InterPro" id="IPR004647">
    <property type="entry name" value="Fe-S_hydro-lyase_TtdB-typ_cat"/>
</dbReference>
<accession>A0A1I4K8C9</accession>
<evidence type="ECO:0000256" key="1">
    <source>
        <dbReference type="ARBA" id="ARBA00008876"/>
    </source>
</evidence>